<organism evidence="2 3">
    <name type="scientific">Plasticicumulans acidivorans</name>
    <dbReference type="NCBI Taxonomy" id="886464"/>
    <lineage>
        <taxon>Bacteria</taxon>
        <taxon>Pseudomonadati</taxon>
        <taxon>Pseudomonadota</taxon>
        <taxon>Gammaproteobacteria</taxon>
        <taxon>Candidatus Competibacteraceae</taxon>
        <taxon>Plasticicumulans</taxon>
    </lineage>
</organism>
<dbReference type="Gene3D" id="1.10.3990.20">
    <property type="entry name" value="protein bp1543"/>
    <property type="match status" value="1"/>
</dbReference>
<sequence>MCQIYASTDPALYATQARSVRIDGVVTSVRLEAEFWAILERIAAEEGLTTPRFLSQLYSEKLAREGEIANFASLLRVVCTCYLARQAAACPSPSRLASLG</sequence>
<evidence type="ECO:0000259" key="1">
    <source>
        <dbReference type="Pfam" id="PF13467"/>
    </source>
</evidence>
<dbReference type="RefSeq" id="WP_110019082.1">
    <property type="nucleotide sequence ID" value="NZ_QGTJ01000007.1"/>
</dbReference>
<feature type="domain" description="Ribbon-helix-helix" evidence="1">
    <location>
        <begin position="16"/>
        <end position="82"/>
    </location>
</feature>
<reference evidence="2 3" key="1">
    <citation type="submission" date="2018-05" db="EMBL/GenBank/DDBJ databases">
        <title>Genomic Encyclopedia of Type Strains, Phase IV (KMG-IV): sequencing the most valuable type-strain genomes for metagenomic binning, comparative biology and taxonomic classification.</title>
        <authorList>
            <person name="Goeker M."/>
        </authorList>
    </citation>
    <scope>NUCLEOTIDE SEQUENCE [LARGE SCALE GENOMIC DNA]</scope>
    <source>
        <strain evidence="2 3">DSM 23606</strain>
    </source>
</reference>
<dbReference type="EMBL" id="QGTJ01000007">
    <property type="protein sequence ID" value="PWV60603.1"/>
    <property type="molecule type" value="Genomic_DNA"/>
</dbReference>
<name>A0A317MTD4_9GAMM</name>
<keyword evidence="2" id="KW-0238">DNA-binding</keyword>
<evidence type="ECO:0000313" key="3">
    <source>
        <dbReference type="Proteomes" id="UP000246569"/>
    </source>
</evidence>
<comment type="caution">
    <text evidence="2">The sequence shown here is derived from an EMBL/GenBank/DDBJ whole genome shotgun (WGS) entry which is preliminary data.</text>
</comment>
<dbReference type="OrthoDB" id="5458732at2"/>
<dbReference type="Proteomes" id="UP000246569">
    <property type="component" value="Unassembled WGS sequence"/>
</dbReference>
<dbReference type="AlphaFoldDB" id="A0A317MTD4"/>
<keyword evidence="3" id="KW-1185">Reference proteome</keyword>
<protein>
    <submittedName>
        <fullName evidence="2">Putative DNA-binding ribbon-helix-helix protein</fullName>
    </submittedName>
</protein>
<proteinExistence type="predicted"/>
<dbReference type="InterPro" id="IPR027373">
    <property type="entry name" value="RHH_dom"/>
</dbReference>
<dbReference type="Pfam" id="PF13467">
    <property type="entry name" value="RHH_4"/>
    <property type="match status" value="1"/>
</dbReference>
<dbReference type="GO" id="GO:0003677">
    <property type="term" value="F:DNA binding"/>
    <property type="evidence" value="ECO:0007669"/>
    <property type="project" value="UniProtKB-KW"/>
</dbReference>
<evidence type="ECO:0000313" key="2">
    <source>
        <dbReference type="EMBL" id="PWV60603.1"/>
    </source>
</evidence>
<gene>
    <name evidence="2" type="ORF">C7443_107178</name>
</gene>
<accession>A0A317MTD4</accession>
<dbReference type="InterPro" id="IPR038268">
    <property type="entry name" value="RHH_sf"/>
</dbReference>